<dbReference type="GeneID" id="9680319"/>
<dbReference type="Gene3D" id="3.10.110.10">
    <property type="entry name" value="Ubiquitin Conjugating Enzyme"/>
    <property type="match status" value="1"/>
</dbReference>
<dbReference type="OMA" id="NWSREST"/>
<protein>
    <submittedName>
        <fullName evidence="3">Predicted protein</fullName>
    </submittedName>
</protein>
<reference evidence="3 4" key="1">
    <citation type="journal article" date="2009" name="Science">
        <title>Green evolution and dynamic adaptations revealed by genomes of the marine picoeukaryotes Micromonas.</title>
        <authorList>
            <person name="Worden A.Z."/>
            <person name="Lee J.H."/>
            <person name="Mock T."/>
            <person name="Rouze P."/>
            <person name="Simmons M.P."/>
            <person name="Aerts A.L."/>
            <person name="Allen A.E."/>
            <person name="Cuvelier M.L."/>
            <person name="Derelle E."/>
            <person name="Everett M.V."/>
            <person name="Foulon E."/>
            <person name="Grimwood J."/>
            <person name="Gundlach H."/>
            <person name="Henrissat B."/>
            <person name="Napoli C."/>
            <person name="McDonald S.M."/>
            <person name="Parker M.S."/>
            <person name="Rombauts S."/>
            <person name="Salamov A."/>
            <person name="Von Dassow P."/>
            <person name="Badger J.H."/>
            <person name="Coutinho P.M."/>
            <person name="Demir E."/>
            <person name="Dubchak I."/>
            <person name="Gentemann C."/>
            <person name="Eikrem W."/>
            <person name="Gready J.E."/>
            <person name="John U."/>
            <person name="Lanier W."/>
            <person name="Lindquist E.A."/>
            <person name="Lucas S."/>
            <person name="Mayer K.F."/>
            <person name="Moreau H."/>
            <person name="Not F."/>
            <person name="Otillar R."/>
            <person name="Panaud O."/>
            <person name="Pangilinan J."/>
            <person name="Paulsen I."/>
            <person name="Piegu B."/>
            <person name="Poliakov A."/>
            <person name="Robbens S."/>
            <person name="Schmutz J."/>
            <person name="Toulza E."/>
            <person name="Wyss T."/>
            <person name="Zelensky A."/>
            <person name="Zhou K."/>
            <person name="Armbrust E.V."/>
            <person name="Bhattacharya D."/>
            <person name="Goodenough U.W."/>
            <person name="Van de Peer Y."/>
            <person name="Grigoriev I.V."/>
        </authorList>
    </citation>
    <scope>NUCLEOTIDE SEQUENCE [LARGE SCALE GENOMIC DNA]</scope>
    <source>
        <strain evidence="3 4">CCMP1545</strain>
    </source>
</reference>
<dbReference type="InterPro" id="IPR000608">
    <property type="entry name" value="UBC"/>
</dbReference>
<evidence type="ECO:0000259" key="2">
    <source>
        <dbReference type="PROSITE" id="PS50127"/>
    </source>
</evidence>
<dbReference type="AlphaFoldDB" id="C1MGI5"/>
<gene>
    <name evidence="3" type="ORF">MICPUCDRAFT_23938</name>
</gene>
<dbReference type="KEGG" id="mpp:MICPUCDRAFT_23938"/>
<feature type="domain" description="UBC core" evidence="2">
    <location>
        <begin position="11"/>
        <end position="150"/>
    </location>
</feature>
<accession>C1MGI5</accession>
<evidence type="ECO:0000256" key="1">
    <source>
        <dbReference type="ARBA" id="ARBA00022786"/>
    </source>
</evidence>
<dbReference type="CDD" id="cd23807">
    <property type="entry name" value="UEV_UBE2V"/>
    <property type="match status" value="1"/>
</dbReference>
<organism evidence="4">
    <name type="scientific">Micromonas pusilla (strain CCMP1545)</name>
    <name type="common">Picoplanktonic green alga</name>
    <dbReference type="NCBI Taxonomy" id="564608"/>
    <lineage>
        <taxon>Eukaryota</taxon>
        <taxon>Viridiplantae</taxon>
        <taxon>Chlorophyta</taxon>
        <taxon>Mamiellophyceae</taxon>
        <taxon>Mamiellales</taxon>
        <taxon>Mamiellaceae</taxon>
        <taxon>Micromonas</taxon>
    </lineage>
</organism>
<dbReference type="EMBL" id="GG663735">
    <property type="protein sequence ID" value="EEH60032.1"/>
    <property type="molecule type" value="Genomic_DNA"/>
</dbReference>
<dbReference type="Proteomes" id="UP000001876">
    <property type="component" value="Unassembled WGS sequence"/>
</dbReference>
<dbReference type="PROSITE" id="PS50127">
    <property type="entry name" value="UBC_2"/>
    <property type="match status" value="1"/>
</dbReference>
<sequence length="150" mass="16639">MAAAGDTVVVPRNFRLLEELEKGEKAQGASPHLSYGLADPEEDAMMINWNGTIIGPNGTPFEGRIYSLQIECGESYPELPPIVKFRTRVNLPCVSGDHGRVNPAAVPVMAQWRRSYTIEDVLNSLWNLMKSPQCRKLGQPPETAPDYPLF</sequence>
<dbReference type="eggNOG" id="KOG0896">
    <property type="taxonomic scope" value="Eukaryota"/>
</dbReference>
<dbReference type="SMART" id="SM00212">
    <property type="entry name" value="UBCc"/>
    <property type="match status" value="1"/>
</dbReference>
<dbReference type="PANTHER" id="PTHR24068">
    <property type="entry name" value="UBIQUITIN-CONJUGATING ENZYME E2"/>
    <property type="match status" value="1"/>
</dbReference>
<dbReference type="RefSeq" id="XP_003054780.1">
    <property type="nucleotide sequence ID" value="XM_003054734.1"/>
</dbReference>
<dbReference type="STRING" id="564608.C1MGI5"/>
<dbReference type="InterPro" id="IPR016135">
    <property type="entry name" value="UBQ-conjugating_enzyme/RWD"/>
</dbReference>
<name>C1MGI5_MICPC</name>
<proteinExistence type="predicted"/>
<dbReference type="SUPFAM" id="SSF54495">
    <property type="entry name" value="UBC-like"/>
    <property type="match status" value="1"/>
</dbReference>
<keyword evidence="1" id="KW-0833">Ubl conjugation pathway</keyword>
<evidence type="ECO:0000313" key="3">
    <source>
        <dbReference type="EMBL" id="EEH60032.1"/>
    </source>
</evidence>
<keyword evidence="4" id="KW-1185">Reference proteome</keyword>
<dbReference type="OrthoDB" id="6508832at2759"/>
<evidence type="ECO:0000313" key="4">
    <source>
        <dbReference type="Proteomes" id="UP000001876"/>
    </source>
</evidence>
<dbReference type="FunFam" id="3.10.110.10:FF:000026">
    <property type="entry name" value="Ubiquitin-conjugating enzyme E2 variant"/>
    <property type="match status" value="1"/>
</dbReference>
<dbReference type="Pfam" id="PF00179">
    <property type="entry name" value="UQ_con"/>
    <property type="match status" value="1"/>
</dbReference>